<feature type="region of interest" description="Disordered" evidence="1">
    <location>
        <begin position="140"/>
        <end position="183"/>
    </location>
</feature>
<proteinExistence type="predicted"/>
<feature type="region of interest" description="Disordered" evidence="1">
    <location>
        <begin position="309"/>
        <end position="455"/>
    </location>
</feature>
<dbReference type="OrthoDB" id="205893at2759"/>
<evidence type="ECO:0000313" key="2">
    <source>
        <dbReference type="EMBL" id="POM75710.1"/>
    </source>
</evidence>
<feature type="compositionally biased region" description="Polar residues" evidence="1">
    <location>
        <begin position="341"/>
        <end position="353"/>
    </location>
</feature>
<feature type="region of interest" description="Disordered" evidence="1">
    <location>
        <begin position="540"/>
        <end position="574"/>
    </location>
</feature>
<feature type="region of interest" description="Disordered" evidence="1">
    <location>
        <begin position="246"/>
        <end position="278"/>
    </location>
</feature>
<keyword evidence="3" id="KW-1185">Reference proteome</keyword>
<sequence>MGTSTSKTSPLAPTFERMATWDLKASRALLQTYKDKDLDFGLDSQGLADLVGGDKDWAENIIDAFKSPTGMAGVGNVPSDEELESVTLQAYRDLNKGSTQSISKAEFTKWILEFASGTQAPVTREVTLQNALEQFRVIPPTNSVEEKESNNIISPQEGNEAPIPQNHDDTDELNADEASIPPHQDDSVKLVADEPQQKTNDDDVEFIPDQEHEHLEKSTEFSELIEPELVPTDANQHVSSEIFEASEHGTVQTAAVDNDLNDDNDQGEEQSQTHGIVDQVEEVHANVNSGDEPEQQIINESHDHDLEAADDHGVTRDTESDFPTFVADVDEQPPANDEQDNCTSTDEQANKLNAESLGAENIDVDIQGDVNNNGNIETEDTEPVVASEKLEAEDSPSEPMYTAELETDDLEYEQEEFAPETPRPNDVGDDNPSSDNAEQSQENAEQDIQPPVDPIVEMVDPVTNTDVHELISAQGAENGANVDETSASIVTPDEVPTSENAEAGEEVIYCFAVVLDDAVTADAVPAVDTSVDAFDKQDVRFGECGLPPPESQEPKDDTAATAVDPGDAHTSHEQ</sequence>
<gene>
    <name evidence="2" type="ORF">PHPALM_7151</name>
</gene>
<dbReference type="AlphaFoldDB" id="A0A2P4YD27"/>
<feature type="region of interest" description="Disordered" evidence="1">
    <location>
        <begin position="472"/>
        <end position="501"/>
    </location>
</feature>
<feature type="compositionally biased region" description="Acidic residues" evidence="1">
    <location>
        <begin position="405"/>
        <end position="418"/>
    </location>
</feature>
<evidence type="ECO:0000313" key="3">
    <source>
        <dbReference type="Proteomes" id="UP000237271"/>
    </source>
</evidence>
<protein>
    <submittedName>
        <fullName evidence="2">Uncharacterized protein</fullName>
    </submittedName>
</protein>
<organism evidence="2 3">
    <name type="scientific">Phytophthora palmivora</name>
    <dbReference type="NCBI Taxonomy" id="4796"/>
    <lineage>
        <taxon>Eukaryota</taxon>
        <taxon>Sar</taxon>
        <taxon>Stramenopiles</taxon>
        <taxon>Oomycota</taxon>
        <taxon>Peronosporomycetes</taxon>
        <taxon>Peronosporales</taxon>
        <taxon>Peronosporaceae</taxon>
        <taxon>Phytophthora</taxon>
    </lineage>
</organism>
<name>A0A2P4YD27_9STRA</name>
<comment type="caution">
    <text evidence="2">The sequence shown here is derived from an EMBL/GenBank/DDBJ whole genome shotgun (WGS) entry which is preliminary data.</text>
</comment>
<feature type="compositionally biased region" description="Acidic residues" evidence="1">
    <location>
        <begin position="259"/>
        <end position="268"/>
    </location>
</feature>
<evidence type="ECO:0000256" key="1">
    <source>
        <dbReference type="SAM" id="MobiDB-lite"/>
    </source>
</evidence>
<feature type="compositionally biased region" description="Polar residues" evidence="1">
    <location>
        <begin position="431"/>
        <end position="443"/>
    </location>
</feature>
<feature type="compositionally biased region" description="Basic and acidic residues" evidence="1">
    <location>
        <begin position="309"/>
        <end position="319"/>
    </location>
</feature>
<dbReference type="EMBL" id="NCKW01003682">
    <property type="protein sequence ID" value="POM75710.1"/>
    <property type="molecule type" value="Genomic_DNA"/>
</dbReference>
<accession>A0A2P4YD27</accession>
<dbReference type="Proteomes" id="UP000237271">
    <property type="component" value="Unassembled WGS sequence"/>
</dbReference>
<reference evidence="2 3" key="1">
    <citation type="journal article" date="2017" name="Genome Biol. Evol.">
        <title>Phytophthora megakarya and P. palmivora, closely related causal agents of cacao black pod rot, underwent increases in genome sizes and gene numbers by different mechanisms.</title>
        <authorList>
            <person name="Ali S.S."/>
            <person name="Shao J."/>
            <person name="Lary D.J."/>
            <person name="Kronmiller B."/>
            <person name="Shen D."/>
            <person name="Strem M.D."/>
            <person name="Amoako-Attah I."/>
            <person name="Akrofi A.Y."/>
            <person name="Begoude B.A."/>
            <person name="Ten Hoopen G.M."/>
            <person name="Coulibaly K."/>
            <person name="Kebe B.I."/>
            <person name="Melnick R.L."/>
            <person name="Guiltinan M.J."/>
            <person name="Tyler B.M."/>
            <person name="Meinhardt L.W."/>
            <person name="Bailey B.A."/>
        </authorList>
    </citation>
    <scope>NUCLEOTIDE SEQUENCE [LARGE SCALE GENOMIC DNA]</scope>
    <source>
        <strain evidence="3">sbr112.9</strain>
    </source>
</reference>